<gene>
    <name evidence="1" type="ORF">ACFQ39_05020</name>
</gene>
<evidence type="ECO:0000313" key="1">
    <source>
        <dbReference type="EMBL" id="MFD1314967.1"/>
    </source>
</evidence>
<sequence>MKKILLLTLATIVLNACKVNSEVAGQPPFKFNKKTYQEYTVPYEGKKGITLYFQGELIQPNVYFESVFFRDKEIKLAPLFSGNNFEFTADYSIGYQDKEDRQMINTARGEYGNKPPVKSDNPFDLQENEAVILYNVKGKQRYYKVSDLQMLDKKEIK</sequence>
<protein>
    <recommendedName>
        <fullName evidence="3">Lipoprotein</fullName>
    </recommendedName>
</protein>
<dbReference type="EMBL" id="JBHTMY010000002">
    <property type="protein sequence ID" value="MFD1314967.1"/>
    <property type="molecule type" value="Genomic_DNA"/>
</dbReference>
<name>A0ABW3XZF2_9FLAO</name>
<accession>A0ABW3XZF2</accession>
<evidence type="ECO:0000313" key="2">
    <source>
        <dbReference type="Proteomes" id="UP001597201"/>
    </source>
</evidence>
<dbReference type="RefSeq" id="WP_377176891.1">
    <property type="nucleotide sequence ID" value="NZ_JBHTMY010000002.1"/>
</dbReference>
<comment type="caution">
    <text evidence="1">The sequence shown here is derived from an EMBL/GenBank/DDBJ whole genome shotgun (WGS) entry which is preliminary data.</text>
</comment>
<organism evidence="1 2">
    <name type="scientific">Namhaeicola litoreus</name>
    <dbReference type="NCBI Taxonomy" id="1052145"/>
    <lineage>
        <taxon>Bacteria</taxon>
        <taxon>Pseudomonadati</taxon>
        <taxon>Bacteroidota</taxon>
        <taxon>Flavobacteriia</taxon>
        <taxon>Flavobacteriales</taxon>
        <taxon>Flavobacteriaceae</taxon>
        <taxon>Namhaeicola</taxon>
    </lineage>
</organism>
<dbReference type="Proteomes" id="UP001597201">
    <property type="component" value="Unassembled WGS sequence"/>
</dbReference>
<evidence type="ECO:0008006" key="3">
    <source>
        <dbReference type="Google" id="ProtNLM"/>
    </source>
</evidence>
<proteinExistence type="predicted"/>
<keyword evidence="2" id="KW-1185">Reference proteome</keyword>
<reference evidence="2" key="1">
    <citation type="journal article" date="2019" name="Int. J. Syst. Evol. Microbiol.">
        <title>The Global Catalogue of Microorganisms (GCM) 10K type strain sequencing project: providing services to taxonomists for standard genome sequencing and annotation.</title>
        <authorList>
            <consortium name="The Broad Institute Genomics Platform"/>
            <consortium name="The Broad Institute Genome Sequencing Center for Infectious Disease"/>
            <person name="Wu L."/>
            <person name="Ma J."/>
        </authorList>
    </citation>
    <scope>NUCLEOTIDE SEQUENCE [LARGE SCALE GENOMIC DNA]</scope>
    <source>
        <strain evidence="2">CCUG 61485</strain>
    </source>
</reference>